<gene>
    <name evidence="2" type="ORF">LAESUDRAFT_503489</name>
</gene>
<dbReference type="AlphaFoldDB" id="A0A165BFL0"/>
<feature type="compositionally biased region" description="Acidic residues" evidence="1">
    <location>
        <begin position="1"/>
        <end position="11"/>
    </location>
</feature>
<accession>A0A165BFL0</accession>
<feature type="region of interest" description="Disordered" evidence="1">
    <location>
        <begin position="132"/>
        <end position="176"/>
    </location>
</feature>
<feature type="compositionally biased region" description="Acidic residues" evidence="1">
    <location>
        <begin position="142"/>
        <end position="165"/>
    </location>
</feature>
<feature type="compositionally biased region" description="Basic and acidic residues" evidence="1">
    <location>
        <begin position="311"/>
        <end position="324"/>
    </location>
</feature>
<feature type="region of interest" description="Disordered" evidence="1">
    <location>
        <begin position="300"/>
        <end position="340"/>
    </location>
</feature>
<evidence type="ECO:0000313" key="3">
    <source>
        <dbReference type="Proteomes" id="UP000076871"/>
    </source>
</evidence>
<dbReference type="EMBL" id="KV427673">
    <property type="protein sequence ID" value="KZT00951.1"/>
    <property type="molecule type" value="Genomic_DNA"/>
</dbReference>
<proteinExistence type="predicted"/>
<dbReference type="Proteomes" id="UP000076871">
    <property type="component" value="Unassembled WGS sequence"/>
</dbReference>
<evidence type="ECO:0000313" key="2">
    <source>
        <dbReference type="EMBL" id="KZT00951.1"/>
    </source>
</evidence>
<feature type="compositionally biased region" description="Basic and acidic residues" evidence="1">
    <location>
        <begin position="12"/>
        <end position="23"/>
    </location>
</feature>
<sequence>MNMEGELFDSDGENKAEVDRQLKEAEDVQFVNTSRRELVPERLGGQTRGRTTVTAKQVAHNVAEEHQLTQPMPTLRERSVSPGSLPARREPLYACSASVIAVYSLKLLIAFDVVEVEPEPVTHRFPRRAKIVAMKRSKAESSEEESDLEDVYMPDTADDDEEDETVPSKKDGSVNPPFSFQNPVHPPAYLPLWCAPMHAIQCLLCFRQQVPNSCFFMEKHSQCLKCQRLHKSCRFWSLWSEPDPKDVDNWVPLPQIYEKRGWRVPYKRSRPAVDFLPHIVMRNLAPKYSGAASSNKVARSFSNADAASSSREARSGTKARKDAKAPSSSPAARPLKSTKSAASLKDIEVEWSRGEVRSVAAELWGATKQSRI</sequence>
<dbReference type="RefSeq" id="XP_040758691.1">
    <property type="nucleotide sequence ID" value="XM_040902716.1"/>
</dbReference>
<reference evidence="2 3" key="1">
    <citation type="journal article" date="2016" name="Mol. Biol. Evol.">
        <title>Comparative Genomics of Early-Diverging Mushroom-Forming Fungi Provides Insights into the Origins of Lignocellulose Decay Capabilities.</title>
        <authorList>
            <person name="Nagy L.G."/>
            <person name="Riley R."/>
            <person name="Tritt A."/>
            <person name="Adam C."/>
            <person name="Daum C."/>
            <person name="Floudas D."/>
            <person name="Sun H."/>
            <person name="Yadav J.S."/>
            <person name="Pangilinan J."/>
            <person name="Larsson K.H."/>
            <person name="Matsuura K."/>
            <person name="Barry K."/>
            <person name="Labutti K."/>
            <person name="Kuo R."/>
            <person name="Ohm R.A."/>
            <person name="Bhattacharya S.S."/>
            <person name="Shirouzu T."/>
            <person name="Yoshinaga Y."/>
            <person name="Martin F.M."/>
            <person name="Grigoriev I.V."/>
            <person name="Hibbett D.S."/>
        </authorList>
    </citation>
    <scope>NUCLEOTIDE SEQUENCE [LARGE SCALE GENOMIC DNA]</scope>
    <source>
        <strain evidence="2 3">93-53</strain>
    </source>
</reference>
<evidence type="ECO:0000256" key="1">
    <source>
        <dbReference type="SAM" id="MobiDB-lite"/>
    </source>
</evidence>
<keyword evidence="3" id="KW-1185">Reference proteome</keyword>
<dbReference type="InParanoid" id="A0A165BFL0"/>
<protein>
    <submittedName>
        <fullName evidence="2">Uncharacterized protein</fullName>
    </submittedName>
</protein>
<feature type="compositionally biased region" description="Low complexity" evidence="1">
    <location>
        <begin position="325"/>
        <end position="334"/>
    </location>
</feature>
<feature type="region of interest" description="Disordered" evidence="1">
    <location>
        <begin position="1"/>
        <end position="23"/>
    </location>
</feature>
<dbReference type="GeneID" id="63819747"/>
<name>A0A165BFL0_9APHY</name>
<organism evidence="2 3">
    <name type="scientific">Laetiporus sulphureus 93-53</name>
    <dbReference type="NCBI Taxonomy" id="1314785"/>
    <lineage>
        <taxon>Eukaryota</taxon>
        <taxon>Fungi</taxon>
        <taxon>Dikarya</taxon>
        <taxon>Basidiomycota</taxon>
        <taxon>Agaricomycotina</taxon>
        <taxon>Agaricomycetes</taxon>
        <taxon>Polyporales</taxon>
        <taxon>Laetiporus</taxon>
    </lineage>
</organism>